<feature type="domain" description="Globin" evidence="11">
    <location>
        <begin position="5"/>
        <end position="151"/>
    </location>
</feature>
<keyword evidence="10" id="KW-0561">Oxygen transport</keyword>
<dbReference type="Pfam" id="PF00042">
    <property type="entry name" value="Globin"/>
    <property type="match status" value="1"/>
</dbReference>
<dbReference type="PANTHER" id="PTHR22924:SF98">
    <property type="entry name" value="NON-SYMBIOTIC HEMOGLOBIN 3"/>
    <property type="match status" value="1"/>
</dbReference>
<accession>A0A7S3MSQ3</accession>
<evidence type="ECO:0000313" key="12">
    <source>
        <dbReference type="EMBL" id="CAE0320057.1"/>
    </source>
</evidence>
<dbReference type="InterPro" id="IPR012292">
    <property type="entry name" value="Globin/Proto"/>
</dbReference>
<dbReference type="GO" id="GO:0005634">
    <property type="term" value="C:nucleus"/>
    <property type="evidence" value="ECO:0007669"/>
    <property type="project" value="UniProtKB-SubCell"/>
</dbReference>
<evidence type="ECO:0000256" key="9">
    <source>
        <dbReference type="ARBA" id="ARBA00023242"/>
    </source>
</evidence>
<evidence type="ECO:0000256" key="7">
    <source>
        <dbReference type="ARBA" id="ARBA00022723"/>
    </source>
</evidence>
<dbReference type="InterPro" id="IPR000971">
    <property type="entry name" value="Globin"/>
</dbReference>
<dbReference type="GO" id="GO:0046872">
    <property type="term" value="F:metal ion binding"/>
    <property type="evidence" value="ECO:0007669"/>
    <property type="project" value="UniProtKB-KW"/>
</dbReference>
<evidence type="ECO:0000256" key="2">
    <source>
        <dbReference type="ARBA" id="ARBA00004496"/>
    </source>
</evidence>
<dbReference type="CDD" id="cd01040">
    <property type="entry name" value="Mb-like"/>
    <property type="match status" value="1"/>
</dbReference>
<keyword evidence="8" id="KW-0408">Iron</keyword>
<keyword evidence="9" id="KW-0539">Nucleus</keyword>
<comment type="similarity">
    <text evidence="3">Belongs to the plant globin family.</text>
</comment>
<comment type="subunit">
    <text evidence="4">Homodimer.</text>
</comment>
<protein>
    <recommendedName>
        <fullName evidence="11">Globin domain-containing protein</fullName>
    </recommendedName>
</protein>
<evidence type="ECO:0000256" key="5">
    <source>
        <dbReference type="ARBA" id="ARBA00022490"/>
    </source>
</evidence>
<dbReference type="GO" id="GO:0019825">
    <property type="term" value="F:oxygen binding"/>
    <property type="evidence" value="ECO:0007669"/>
    <property type="project" value="InterPro"/>
</dbReference>
<dbReference type="InterPro" id="IPR001032">
    <property type="entry name" value="Leghaemoglobin-like"/>
</dbReference>
<dbReference type="EMBL" id="HBIH01001727">
    <property type="protein sequence ID" value="CAE0320057.1"/>
    <property type="molecule type" value="Transcribed_RNA"/>
</dbReference>
<dbReference type="GO" id="GO:0005737">
    <property type="term" value="C:cytoplasm"/>
    <property type="evidence" value="ECO:0007669"/>
    <property type="project" value="UniProtKB-SubCell"/>
</dbReference>
<dbReference type="GO" id="GO:0005344">
    <property type="term" value="F:oxygen carrier activity"/>
    <property type="evidence" value="ECO:0007669"/>
    <property type="project" value="UniProtKB-KW"/>
</dbReference>
<dbReference type="PANTHER" id="PTHR22924">
    <property type="entry name" value="LEGHEMOGLOBIN-RELATED"/>
    <property type="match status" value="1"/>
</dbReference>
<name>A0A7S3MSQ3_9SPIT</name>
<keyword evidence="10" id="KW-0813">Transport</keyword>
<dbReference type="InterPro" id="IPR044399">
    <property type="entry name" value="Mb-like_M"/>
</dbReference>
<comment type="subcellular location">
    <subcellularLocation>
        <location evidence="2">Cytoplasm</location>
    </subcellularLocation>
    <subcellularLocation>
        <location evidence="1">Nucleus</location>
    </subcellularLocation>
</comment>
<evidence type="ECO:0000256" key="4">
    <source>
        <dbReference type="ARBA" id="ARBA00011738"/>
    </source>
</evidence>
<evidence type="ECO:0000256" key="6">
    <source>
        <dbReference type="ARBA" id="ARBA00022617"/>
    </source>
</evidence>
<comment type="similarity">
    <text evidence="10">Belongs to the globin family.</text>
</comment>
<dbReference type="PROSITE" id="PS01033">
    <property type="entry name" value="GLOBIN"/>
    <property type="match status" value="1"/>
</dbReference>
<organism evidence="12">
    <name type="scientific">Strombidium inclinatum</name>
    <dbReference type="NCBI Taxonomy" id="197538"/>
    <lineage>
        <taxon>Eukaryota</taxon>
        <taxon>Sar</taxon>
        <taxon>Alveolata</taxon>
        <taxon>Ciliophora</taxon>
        <taxon>Intramacronucleata</taxon>
        <taxon>Spirotrichea</taxon>
        <taxon>Oligotrichia</taxon>
        <taxon>Strombidiidae</taxon>
        <taxon>Strombidium</taxon>
    </lineage>
</organism>
<evidence type="ECO:0000256" key="10">
    <source>
        <dbReference type="RuleBase" id="RU000356"/>
    </source>
</evidence>
<keyword evidence="5" id="KW-0963">Cytoplasm</keyword>
<evidence type="ECO:0000256" key="3">
    <source>
        <dbReference type="ARBA" id="ARBA00007609"/>
    </source>
</evidence>
<keyword evidence="6 10" id="KW-0349">Heme</keyword>
<dbReference type="AlphaFoldDB" id="A0A7S3MSQ3"/>
<dbReference type="Gene3D" id="1.10.490.10">
    <property type="entry name" value="Globins"/>
    <property type="match status" value="1"/>
</dbReference>
<evidence type="ECO:0000256" key="8">
    <source>
        <dbReference type="ARBA" id="ARBA00023004"/>
    </source>
</evidence>
<reference evidence="12" key="1">
    <citation type="submission" date="2021-01" db="EMBL/GenBank/DDBJ databases">
        <authorList>
            <person name="Corre E."/>
            <person name="Pelletier E."/>
            <person name="Niang G."/>
            <person name="Scheremetjew M."/>
            <person name="Finn R."/>
            <person name="Kale V."/>
            <person name="Holt S."/>
            <person name="Cochrane G."/>
            <person name="Meng A."/>
            <person name="Brown T."/>
            <person name="Cohen L."/>
        </authorList>
    </citation>
    <scope>NUCLEOTIDE SEQUENCE</scope>
    <source>
        <strain evidence="12">S3</strain>
    </source>
</reference>
<dbReference type="SUPFAM" id="SSF46458">
    <property type="entry name" value="Globin-like"/>
    <property type="match status" value="1"/>
</dbReference>
<dbReference type="InterPro" id="IPR009050">
    <property type="entry name" value="Globin-like_sf"/>
</dbReference>
<proteinExistence type="inferred from homology"/>
<evidence type="ECO:0000256" key="1">
    <source>
        <dbReference type="ARBA" id="ARBA00004123"/>
    </source>
</evidence>
<evidence type="ECO:0000259" key="11">
    <source>
        <dbReference type="PROSITE" id="PS01033"/>
    </source>
</evidence>
<gene>
    <name evidence="12" type="ORF">SINC0208_LOCUS635</name>
</gene>
<dbReference type="GO" id="GO:0020037">
    <property type="term" value="F:heme binding"/>
    <property type="evidence" value="ECO:0007669"/>
    <property type="project" value="InterPro"/>
</dbReference>
<keyword evidence="7" id="KW-0479">Metal-binding</keyword>
<sequence>MDGTSLTNDQVTKLQAFMDKVGALDPTYNTQGFLCFEKIFAIAPEALQLYPFKDDSGDEYKSKLSKHASGLFRTLHKGIKGWGTKENDEFFTQLGSRHVGYSVIVPHFEIVGMAIVETLQDLMKAKFSPELQDVWKTYYTIIVDKMQKGNYY</sequence>